<evidence type="ECO:0000313" key="3">
    <source>
        <dbReference type="Proteomes" id="UP001315967"/>
    </source>
</evidence>
<keyword evidence="3" id="KW-1185">Reference proteome</keyword>
<accession>A0ABY5P7G8</accession>
<sequence>MTNKKTLHILTIIFCLFLLVVPTTTQTVNASEFPMEETVIVPSAAKYEWRYSIINGKLYKRLFNLTTQQWAGQWILA</sequence>
<keyword evidence="1" id="KW-0732">Signal</keyword>
<proteinExistence type="predicted"/>
<dbReference type="Proteomes" id="UP001315967">
    <property type="component" value="Chromosome"/>
</dbReference>
<gene>
    <name evidence="2" type="ORF">NRE15_02205</name>
</gene>
<dbReference type="EMBL" id="CP102453">
    <property type="protein sequence ID" value="UUX34484.1"/>
    <property type="molecule type" value="Genomic_DNA"/>
</dbReference>
<dbReference type="RefSeq" id="WP_313793985.1">
    <property type="nucleotide sequence ID" value="NZ_CP102453.1"/>
</dbReference>
<reference evidence="2 3" key="1">
    <citation type="submission" date="2022-08" db="EMBL/GenBank/DDBJ databases">
        <title>Aerococcaceae sp. nov isolated from spoiled eye mask.</title>
        <authorList>
            <person name="Zhou G."/>
            <person name="Xie X.-B."/>
            <person name="Shi Q.-S."/>
            <person name="Wang Y.-S."/>
            <person name="Wen X."/>
            <person name="Peng H."/>
            <person name="Yang X.-J."/>
            <person name="Tao H.-B."/>
            <person name="Huang X.-M."/>
        </authorList>
    </citation>
    <scope>NUCLEOTIDE SEQUENCE [LARGE SCALE GENOMIC DNA]</scope>
    <source>
        <strain evidence="3">DM20194951</strain>
    </source>
</reference>
<protein>
    <submittedName>
        <fullName evidence="2">Uncharacterized protein</fullName>
    </submittedName>
</protein>
<feature type="chain" id="PRO_5047390532" evidence="1">
    <location>
        <begin position="31"/>
        <end position="77"/>
    </location>
</feature>
<evidence type="ECO:0000313" key="2">
    <source>
        <dbReference type="EMBL" id="UUX34484.1"/>
    </source>
</evidence>
<evidence type="ECO:0000256" key="1">
    <source>
        <dbReference type="SAM" id="SignalP"/>
    </source>
</evidence>
<organism evidence="2 3">
    <name type="scientific">Fundicoccus culcitae</name>
    <dbReference type="NCBI Taxonomy" id="2969821"/>
    <lineage>
        <taxon>Bacteria</taxon>
        <taxon>Bacillati</taxon>
        <taxon>Bacillota</taxon>
        <taxon>Bacilli</taxon>
        <taxon>Lactobacillales</taxon>
        <taxon>Aerococcaceae</taxon>
        <taxon>Fundicoccus</taxon>
    </lineage>
</organism>
<feature type="signal peptide" evidence="1">
    <location>
        <begin position="1"/>
        <end position="30"/>
    </location>
</feature>
<name>A0ABY5P7G8_9LACT</name>